<accession>A0A2H6NJV2</accession>
<protein>
    <submittedName>
        <fullName evidence="2">Uncharacterized protein</fullName>
    </submittedName>
</protein>
<reference evidence="2" key="2">
    <citation type="submission" date="2017-12" db="EMBL/GenBank/DDBJ databases">
        <title>Coralsnake Venomics: Analyses of Venom Gland Transcriptomes and Proteomes of Six Brazilian Taxa.</title>
        <authorList>
            <person name="Aird S.D."/>
            <person name="Jorge da Silva N."/>
            <person name="Qiu L."/>
            <person name="Villar-Briones A."/>
            <person name="Aparecida-Saddi V."/>
            <person name="Campos-Telles M.P."/>
            <person name="Grau M."/>
            <person name="Mikheyev A.S."/>
        </authorList>
    </citation>
    <scope>NUCLEOTIDE SEQUENCE</scope>
    <source>
        <tissue evidence="2">Venom_gland</tissue>
    </source>
</reference>
<feature type="region of interest" description="Disordered" evidence="1">
    <location>
        <begin position="130"/>
        <end position="187"/>
    </location>
</feature>
<feature type="compositionally biased region" description="Polar residues" evidence="1">
    <location>
        <begin position="148"/>
        <end position="163"/>
    </location>
</feature>
<sequence>MLNSARGFRIIFCPDFFEFIQMVETAMEEGIYRRTGGLFGQVENFIEPSSPLPPHMANQRPLQFTEMGSEELDSPVFIEDFPPARGTNVNNSNNKANNNTTIRMTYENELKDQTIIPSPHSSHLIKQCSIQNEKQQDKMSKLSAHNVRCSSEQQFSTQRNIVTQDADHGEVSTSTSNSEKSTSKNPEVCTPATLQFLQEALASEGLCFLAKDDSFLKLTRDEMVAAFQAEMTDVEDTAAMLLERRKSSTSSL</sequence>
<proteinExistence type="predicted"/>
<organism evidence="2">
    <name type="scientific">Micrurus carvalhoi</name>
    <dbReference type="NCBI Taxonomy" id="3147026"/>
    <lineage>
        <taxon>Eukaryota</taxon>
        <taxon>Metazoa</taxon>
        <taxon>Chordata</taxon>
        <taxon>Craniata</taxon>
        <taxon>Vertebrata</taxon>
        <taxon>Euteleostomi</taxon>
        <taxon>Lepidosauria</taxon>
        <taxon>Squamata</taxon>
        <taxon>Bifurcata</taxon>
        <taxon>Unidentata</taxon>
        <taxon>Episquamata</taxon>
        <taxon>Toxicofera</taxon>
        <taxon>Serpentes</taxon>
        <taxon>Colubroidea</taxon>
        <taxon>Elapidae</taxon>
        <taxon>Elapinae</taxon>
        <taxon>Micrurus</taxon>
    </lineage>
</organism>
<reference evidence="2" key="1">
    <citation type="submission" date="2017-07" db="EMBL/GenBank/DDBJ databases">
        <authorList>
            <person name="Mikheyev A."/>
            <person name="Grau M."/>
        </authorList>
    </citation>
    <scope>NUCLEOTIDE SEQUENCE</scope>
    <source>
        <tissue evidence="2">Venom_gland</tissue>
    </source>
</reference>
<dbReference type="AlphaFoldDB" id="A0A2H6NJV2"/>
<name>A0A2H6NJV2_9SAUR</name>
<feature type="compositionally biased region" description="Low complexity" evidence="1">
    <location>
        <begin position="172"/>
        <end position="185"/>
    </location>
</feature>
<evidence type="ECO:0000256" key="1">
    <source>
        <dbReference type="SAM" id="MobiDB-lite"/>
    </source>
</evidence>
<evidence type="ECO:0000313" key="2">
    <source>
        <dbReference type="EMBL" id="LAA32262.1"/>
    </source>
</evidence>
<dbReference type="EMBL" id="IACI01106413">
    <property type="protein sequence ID" value="LAA32262.1"/>
    <property type="molecule type" value="Transcribed_RNA"/>
</dbReference>